<evidence type="ECO:0000256" key="1">
    <source>
        <dbReference type="SAM" id="MobiDB-lite"/>
    </source>
</evidence>
<dbReference type="GeneID" id="109727975"/>
<dbReference type="AlphaFoldDB" id="A0A6P5H189"/>
<dbReference type="Proteomes" id="UP000515123">
    <property type="component" value="Linkage group 23"/>
</dbReference>
<feature type="compositionally biased region" description="Gly residues" evidence="1">
    <location>
        <begin position="52"/>
        <end position="64"/>
    </location>
</feature>
<dbReference type="RefSeq" id="XP_020113809.1">
    <property type="nucleotide sequence ID" value="XM_020258220.1"/>
</dbReference>
<feature type="compositionally biased region" description="Low complexity" evidence="1">
    <location>
        <begin position="65"/>
        <end position="78"/>
    </location>
</feature>
<organism evidence="2 3">
    <name type="scientific">Ananas comosus</name>
    <name type="common">Pineapple</name>
    <name type="synonym">Ananas ananas</name>
    <dbReference type="NCBI Taxonomy" id="4615"/>
    <lineage>
        <taxon>Eukaryota</taxon>
        <taxon>Viridiplantae</taxon>
        <taxon>Streptophyta</taxon>
        <taxon>Embryophyta</taxon>
        <taxon>Tracheophyta</taxon>
        <taxon>Spermatophyta</taxon>
        <taxon>Magnoliopsida</taxon>
        <taxon>Liliopsida</taxon>
        <taxon>Poales</taxon>
        <taxon>Bromeliaceae</taxon>
        <taxon>Bromelioideae</taxon>
        <taxon>Ananas</taxon>
    </lineage>
</organism>
<protein>
    <submittedName>
        <fullName evidence="3">Heterogeneous nuclear ribonucleoprotein A1-like</fullName>
    </submittedName>
</protein>
<reference evidence="3" key="2">
    <citation type="submission" date="2025-08" db="UniProtKB">
        <authorList>
            <consortium name="RefSeq"/>
        </authorList>
    </citation>
    <scope>IDENTIFICATION</scope>
    <source>
        <tissue evidence="3">Leaf</tissue>
    </source>
</reference>
<feature type="region of interest" description="Disordered" evidence="1">
    <location>
        <begin position="1"/>
        <end position="162"/>
    </location>
</feature>
<reference evidence="2" key="1">
    <citation type="journal article" date="2015" name="Nat. Genet.">
        <title>The pineapple genome and the evolution of CAM photosynthesis.</title>
        <authorList>
            <person name="Ming R."/>
            <person name="VanBuren R."/>
            <person name="Wai C.M."/>
            <person name="Tang H."/>
            <person name="Schatz M.C."/>
            <person name="Bowers J.E."/>
            <person name="Lyons E."/>
            <person name="Wang M.L."/>
            <person name="Chen J."/>
            <person name="Biggers E."/>
            <person name="Zhang J."/>
            <person name="Huang L."/>
            <person name="Zhang L."/>
            <person name="Miao W."/>
            <person name="Zhang J."/>
            <person name="Ye Z."/>
            <person name="Miao C."/>
            <person name="Lin Z."/>
            <person name="Wang H."/>
            <person name="Zhou H."/>
            <person name="Yim W.C."/>
            <person name="Priest H.D."/>
            <person name="Zheng C."/>
            <person name="Woodhouse M."/>
            <person name="Edger P.P."/>
            <person name="Guyot R."/>
            <person name="Guo H.B."/>
            <person name="Guo H."/>
            <person name="Zheng G."/>
            <person name="Singh R."/>
            <person name="Sharma A."/>
            <person name="Min X."/>
            <person name="Zheng Y."/>
            <person name="Lee H."/>
            <person name="Gurtowski J."/>
            <person name="Sedlazeck F.J."/>
            <person name="Harkess A."/>
            <person name="McKain M.R."/>
            <person name="Liao Z."/>
            <person name="Fang J."/>
            <person name="Liu J."/>
            <person name="Zhang X."/>
            <person name="Zhang Q."/>
            <person name="Hu W."/>
            <person name="Qin Y."/>
            <person name="Wang K."/>
            <person name="Chen L.Y."/>
            <person name="Shirley N."/>
            <person name="Lin Y.R."/>
            <person name="Liu L.Y."/>
            <person name="Hernandez A.G."/>
            <person name="Wright C.L."/>
            <person name="Bulone V."/>
            <person name="Tuskan G.A."/>
            <person name="Heath K."/>
            <person name="Zee F."/>
            <person name="Moore P.H."/>
            <person name="Sunkar R."/>
            <person name="Leebens-Mack J.H."/>
            <person name="Mockler T."/>
            <person name="Bennetzen J.L."/>
            <person name="Freeling M."/>
            <person name="Sankoff D."/>
            <person name="Paterson A.H."/>
            <person name="Zhu X."/>
            <person name="Yang X."/>
            <person name="Smith J.A."/>
            <person name="Cushman J.C."/>
            <person name="Paull R.E."/>
            <person name="Yu Q."/>
        </authorList>
    </citation>
    <scope>NUCLEOTIDE SEQUENCE [LARGE SCALE GENOMIC DNA]</scope>
    <source>
        <strain evidence="2">cv. F153</strain>
    </source>
</reference>
<evidence type="ECO:0000313" key="3">
    <source>
        <dbReference type="RefSeq" id="XP_020113809.1"/>
    </source>
</evidence>
<gene>
    <name evidence="3" type="primary">LOC109727975</name>
</gene>
<feature type="compositionally biased region" description="Low complexity" evidence="1">
    <location>
        <begin position="135"/>
        <end position="149"/>
    </location>
</feature>
<proteinExistence type="predicted"/>
<name>A0A6P5H189_ANACO</name>
<evidence type="ECO:0000313" key="2">
    <source>
        <dbReference type="Proteomes" id="UP000515123"/>
    </source>
</evidence>
<feature type="compositionally biased region" description="Basic and acidic residues" evidence="1">
    <location>
        <begin position="117"/>
        <end position="132"/>
    </location>
</feature>
<feature type="compositionally biased region" description="Low complexity" evidence="1">
    <location>
        <begin position="12"/>
        <end position="29"/>
    </location>
</feature>
<sequence>MAVARRKGRTQASAWARAGAAARSRASSDGGRRWRRSAGEVAEASGKAAEGVTGGGGPRGGSWGYLGQSSAKQAARSSGGRGGVRRPRRSAGRLAEGQGQHRQGPGGNAASAWLQPERGREREMEREEKDGSGDGWPAGAQSAAAWEAQQGREEGWRWQGGG</sequence>
<keyword evidence="2" id="KW-1185">Reference proteome</keyword>
<accession>A0A6P5H189</accession>